<keyword evidence="6" id="KW-1185">Reference proteome</keyword>
<dbReference type="Proteomes" id="UP000184474">
    <property type="component" value="Unassembled WGS sequence"/>
</dbReference>
<feature type="signal peptide" evidence="3">
    <location>
        <begin position="1"/>
        <end position="22"/>
    </location>
</feature>
<dbReference type="InterPro" id="IPR000184">
    <property type="entry name" value="Bac_surfAg_D15"/>
</dbReference>
<feature type="chain" id="PRO_5012680588" evidence="3">
    <location>
        <begin position="23"/>
        <end position="384"/>
    </location>
</feature>
<evidence type="ECO:0000259" key="4">
    <source>
        <dbReference type="Pfam" id="PF01103"/>
    </source>
</evidence>
<evidence type="ECO:0000313" key="6">
    <source>
        <dbReference type="Proteomes" id="UP000184474"/>
    </source>
</evidence>
<dbReference type="STRING" id="156994.SAMN04488028_102118"/>
<feature type="domain" description="Bacterial surface antigen (D15)" evidence="4">
    <location>
        <begin position="141"/>
        <end position="368"/>
    </location>
</feature>
<organism evidence="5 6">
    <name type="scientific">Reichenbachiella agariperforans</name>
    <dbReference type="NCBI Taxonomy" id="156994"/>
    <lineage>
        <taxon>Bacteria</taxon>
        <taxon>Pseudomonadati</taxon>
        <taxon>Bacteroidota</taxon>
        <taxon>Cytophagia</taxon>
        <taxon>Cytophagales</taxon>
        <taxon>Reichenbachiellaceae</taxon>
        <taxon>Reichenbachiella</taxon>
    </lineage>
</organism>
<protein>
    <submittedName>
        <fullName evidence="5">Surface antigen</fullName>
    </submittedName>
</protein>
<evidence type="ECO:0000256" key="2">
    <source>
        <dbReference type="ARBA" id="ARBA00023136"/>
    </source>
</evidence>
<keyword evidence="2" id="KW-0472">Membrane</keyword>
<dbReference type="Gene3D" id="2.40.160.50">
    <property type="entry name" value="membrane protein fhac: a member of the omp85/tpsb transporter family"/>
    <property type="match status" value="1"/>
</dbReference>
<comment type="subcellular location">
    <subcellularLocation>
        <location evidence="1">Membrane</location>
    </subcellularLocation>
</comment>
<evidence type="ECO:0000313" key="5">
    <source>
        <dbReference type="EMBL" id="SHJ91209.1"/>
    </source>
</evidence>
<proteinExistence type="predicted"/>
<dbReference type="Pfam" id="PF01103">
    <property type="entry name" value="Omp85"/>
    <property type="match status" value="1"/>
</dbReference>
<dbReference type="AlphaFoldDB" id="A0A1M6N657"/>
<gene>
    <name evidence="5" type="ORF">SAMN04488028_102118</name>
</gene>
<keyword evidence="3" id="KW-0732">Signal</keyword>
<dbReference type="EMBL" id="FRAA01000002">
    <property type="protein sequence ID" value="SHJ91209.1"/>
    <property type="molecule type" value="Genomic_DNA"/>
</dbReference>
<dbReference type="RefSeq" id="WP_073120854.1">
    <property type="nucleotide sequence ID" value="NZ_FRAA01000002.1"/>
</dbReference>
<reference evidence="6" key="1">
    <citation type="submission" date="2016-11" db="EMBL/GenBank/DDBJ databases">
        <authorList>
            <person name="Varghese N."/>
            <person name="Submissions S."/>
        </authorList>
    </citation>
    <scope>NUCLEOTIDE SEQUENCE [LARGE SCALE GENOMIC DNA]</scope>
    <source>
        <strain evidence="6">DSM 26134</strain>
    </source>
</reference>
<name>A0A1M6N657_REIAG</name>
<accession>A0A1M6N657</accession>
<evidence type="ECO:0000256" key="3">
    <source>
        <dbReference type="SAM" id="SignalP"/>
    </source>
</evidence>
<evidence type="ECO:0000256" key="1">
    <source>
        <dbReference type="ARBA" id="ARBA00004370"/>
    </source>
</evidence>
<sequence length="384" mass="42928">MKYKVLLVSGLLVWLSSLNVLGQRAKDVEDSIMKVPHSKFDFFNKKAEVLFQYVPFPVYSYAQETGQVFGLVKYNLLNLVKDDTVSTASSFTALASVSSIGLVKFVLRSSGYLNRNKVIIRSKASYINFPQQLYGVGNEVTPENEEQIKTASLHFANTMMFAVNDSKTLYVGFNQDFKTYDLIDFDSVGYMYSNQIEGYQGGAVSKIGPSFVYDTRDNRYTSSGGMYLEMSYSWAGAAIGSEFDYSSFGIDFRKFIKPWYNHVIAFQFHTAGTVGEVPFYSLNQLGGSDRMRGYFSGELRDKTILDTQVEYRMPVWNIIGVVAFASTGRVAPDYSSMTVQGLWYGGGLGLRIRVDSKNNANLRLDYGLGQEGASAFVVAFTEAF</sequence>
<dbReference type="GO" id="GO:0019867">
    <property type="term" value="C:outer membrane"/>
    <property type="evidence" value="ECO:0007669"/>
    <property type="project" value="InterPro"/>
</dbReference>